<evidence type="ECO:0000313" key="4">
    <source>
        <dbReference type="Proteomes" id="UP000032427"/>
    </source>
</evidence>
<dbReference type="OrthoDB" id="6979325at2"/>
<dbReference type="AlphaFoldDB" id="A0A090I6Y0"/>
<dbReference type="InterPro" id="IPR026889">
    <property type="entry name" value="Zn_Tnp"/>
</dbReference>
<dbReference type="GeneID" id="28542895"/>
<keyword evidence="4" id="KW-1185">Reference proteome</keyword>
<evidence type="ECO:0000313" key="3">
    <source>
        <dbReference type="EMBL" id="CED57281.1"/>
    </source>
</evidence>
<sequence length="355" mass="41329">MSTFIDLLRAHKDELERHLLSPKVNTQVSHDIRKAVSAMLRCKTEQQGRSQWFCSNCHHDDRLPLSCGHRHCPQCQHRTTCDWLLRQKQKLLPTHYFMTTFTLPYQLRILAKKQPKALYQVMFSVVASVLKSFAQKEQKGVLGFTAVLHTHSRRRDLHPHIHVISAGGRYDSSKQVWHKGNKRYLFNEFALAKVWRARLLEAINQHPQLCLPKSIPKQWVVDCQSVGYGEPALEYLSRYLYRGVLPDSDIIHSDKHNVTFRYKESKTNAIKTRTLPTLEFLLLILQHVLPKGLQRVRDYGFLRGQARALRVRIQLLMLGVFYQTPPSIIPIRAKAIRTCPHCHHDMECVGITRPR</sequence>
<dbReference type="HOGENOM" id="CLU_038153_1_0_6"/>
<dbReference type="Proteomes" id="UP000032427">
    <property type="component" value="Chromosome 2"/>
</dbReference>
<dbReference type="KEGG" id="awd:AWOD_II_0642"/>
<dbReference type="EMBL" id="LN554847">
    <property type="protein sequence ID" value="CED57281.1"/>
    <property type="molecule type" value="Genomic_DNA"/>
</dbReference>
<dbReference type="STRING" id="80852.AWOD_II_0642"/>
<proteinExistence type="predicted"/>
<reference evidence="4" key="1">
    <citation type="submission" date="2014-09" db="EMBL/GenBank/DDBJ databases">
        <authorList>
            <person name="Hjerde E."/>
        </authorList>
    </citation>
    <scope>NUCLEOTIDE SEQUENCE [LARGE SCALE GENOMIC DNA]</scope>
    <source>
        <strain evidence="4">06/09/139</strain>
    </source>
</reference>
<dbReference type="GO" id="GO:0004803">
    <property type="term" value="F:transposase activity"/>
    <property type="evidence" value="ECO:0007669"/>
    <property type="project" value="InterPro"/>
</dbReference>
<dbReference type="PANTHER" id="PTHR37023:SF1">
    <property type="entry name" value="ISSOD25 TRANSPOSASE TNPA_ISSOD25"/>
    <property type="match status" value="1"/>
</dbReference>
<name>A0A090I6Y0_9GAMM</name>
<protein>
    <submittedName>
        <fullName evidence="3">Putative transposase</fullName>
    </submittedName>
</protein>
<dbReference type="PATRIC" id="fig|80852.17.peg.3420"/>
<feature type="domain" description="Transposase zinc-binding" evidence="2">
    <location>
        <begin position="18"/>
        <end position="103"/>
    </location>
</feature>
<dbReference type="Pfam" id="PF04986">
    <property type="entry name" value="Y2_Tnp"/>
    <property type="match status" value="1"/>
</dbReference>
<feature type="domain" description="Transposase IS801/IS1294" evidence="1">
    <location>
        <begin position="143"/>
        <end position="303"/>
    </location>
</feature>
<dbReference type="GO" id="GO:0006313">
    <property type="term" value="P:DNA transposition"/>
    <property type="evidence" value="ECO:0007669"/>
    <property type="project" value="InterPro"/>
</dbReference>
<gene>
    <name evidence="3" type="ORF">AWOD_II_0642</name>
</gene>
<evidence type="ECO:0000259" key="1">
    <source>
        <dbReference type="Pfam" id="PF04986"/>
    </source>
</evidence>
<evidence type="ECO:0000259" key="2">
    <source>
        <dbReference type="Pfam" id="PF14319"/>
    </source>
</evidence>
<dbReference type="Pfam" id="PF14319">
    <property type="entry name" value="Zn_Tnp_IS91"/>
    <property type="match status" value="1"/>
</dbReference>
<dbReference type="GO" id="GO:0003677">
    <property type="term" value="F:DNA binding"/>
    <property type="evidence" value="ECO:0007669"/>
    <property type="project" value="InterPro"/>
</dbReference>
<organism evidence="3 4">
    <name type="scientific">Aliivibrio wodanis</name>
    <dbReference type="NCBI Taxonomy" id="80852"/>
    <lineage>
        <taxon>Bacteria</taxon>
        <taxon>Pseudomonadati</taxon>
        <taxon>Pseudomonadota</taxon>
        <taxon>Gammaproteobacteria</taxon>
        <taxon>Vibrionales</taxon>
        <taxon>Vibrionaceae</taxon>
        <taxon>Aliivibrio</taxon>
    </lineage>
</organism>
<accession>A0A090I6Y0</accession>
<dbReference type="PANTHER" id="PTHR37023">
    <property type="entry name" value="TRANSPOSASE"/>
    <property type="match status" value="1"/>
</dbReference>
<dbReference type="InterPro" id="IPR007069">
    <property type="entry name" value="Transposase_32"/>
</dbReference>